<keyword evidence="7 12" id="KW-0472">Membrane</keyword>
<evidence type="ECO:0000256" key="1">
    <source>
        <dbReference type="ARBA" id="ARBA00004651"/>
    </source>
</evidence>
<dbReference type="Gene3D" id="1.20.1070.10">
    <property type="entry name" value="Rhodopsin 7-helix transmembrane proteins"/>
    <property type="match status" value="1"/>
</dbReference>
<dbReference type="FunFam" id="1.20.1070.10:FF:000109">
    <property type="entry name" value="Leukotriene B4 receptor"/>
    <property type="match status" value="1"/>
</dbReference>
<accession>A0A0P7VDB6</accession>
<dbReference type="Pfam" id="PF00001">
    <property type="entry name" value="7tm_1"/>
    <property type="match status" value="1"/>
</dbReference>
<proteinExistence type="inferred from homology"/>
<evidence type="ECO:0000256" key="9">
    <source>
        <dbReference type="ARBA" id="ARBA00023180"/>
    </source>
</evidence>
<feature type="transmembrane region" description="Helical" evidence="12">
    <location>
        <begin position="179"/>
        <end position="204"/>
    </location>
</feature>
<protein>
    <submittedName>
        <fullName evidence="14">Leukotriene B4 receptor 1-like</fullName>
    </submittedName>
</protein>
<comment type="similarity">
    <text evidence="11">Belongs to the chemokine-like receptor (CMKLR) family.</text>
</comment>
<keyword evidence="9" id="KW-0325">Glycoprotein</keyword>
<keyword evidence="4 12" id="KW-0812">Transmembrane</keyword>
<dbReference type="GO" id="GO:0004974">
    <property type="term" value="F:leukotriene receptor activity"/>
    <property type="evidence" value="ECO:0007669"/>
    <property type="project" value="UniProtKB-ARBA"/>
</dbReference>
<keyword evidence="10" id="KW-0807">Transducer</keyword>
<dbReference type="SUPFAM" id="SSF81321">
    <property type="entry name" value="Family A G protein-coupled receptor-like"/>
    <property type="match status" value="1"/>
</dbReference>
<keyword evidence="8 14" id="KW-0675">Receptor</keyword>
<dbReference type="InterPro" id="IPR017452">
    <property type="entry name" value="GPCR_Rhodpsn_7TM"/>
</dbReference>
<dbReference type="PRINTS" id="PR00237">
    <property type="entry name" value="GPCRRHODOPSN"/>
</dbReference>
<comment type="subcellular location">
    <subcellularLocation>
        <location evidence="1">Cell membrane</location>
        <topology evidence="1">Multi-pass membrane protein</topology>
    </subcellularLocation>
</comment>
<name>A0A0P7VDB6_SCLFO</name>
<feature type="domain" description="G-protein coupled receptors family 1 profile" evidence="13">
    <location>
        <begin position="36"/>
        <end position="274"/>
    </location>
</feature>
<dbReference type="GO" id="GO:0004875">
    <property type="term" value="F:complement receptor activity"/>
    <property type="evidence" value="ECO:0007669"/>
    <property type="project" value="TreeGrafter"/>
</dbReference>
<evidence type="ECO:0000256" key="6">
    <source>
        <dbReference type="ARBA" id="ARBA00023040"/>
    </source>
</evidence>
<keyword evidence="3" id="KW-0597">Phosphoprotein</keyword>
<feature type="transmembrane region" description="Helical" evidence="12">
    <location>
        <begin position="225"/>
        <end position="246"/>
    </location>
</feature>
<evidence type="ECO:0000256" key="3">
    <source>
        <dbReference type="ARBA" id="ARBA00022553"/>
    </source>
</evidence>
<evidence type="ECO:0000313" key="14">
    <source>
        <dbReference type="EMBL" id="KPP79818.1"/>
    </source>
</evidence>
<sequence>MQQINDSVSNSTSWTVTNNVVPCVLLGLCFLVGIPGNVLVAVAILRNLRQATVTVKLMLNLAVTDALSLLLLPFWIPALLGPWPYSPDFCKLLSYLVYCTMYASVLTITMMSMQRYMLVLYPRCKLKLHPRGSGVKALLGVLWTLALVLASPALLLRKLLPNEGRLRCQPLYSSDGQKVAVLLSETLLGFVVPGVILTISYLCIARRVGRLPFTSGKRLSRLVTWVMAAFFIFWFPSHVANLLQVAGFQDVAESIRNVAGALTFFNSCLNPFLYAFASPRLRGSSSLMKRLERVCHSKLGDTPPPDSRKPSLCTQAGNLTTLNQTPV</sequence>
<comment type="caution">
    <text evidence="14">The sequence shown here is derived from an EMBL/GenBank/DDBJ whole genome shotgun (WGS) entry which is preliminary data.</text>
</comment>
<organism evidence="14 15">
    <name type="scientific">Scleropages formosus</name>
    <name type="common">Asian bonytongue</name>
    <name type="synonym">Osteoglossum formosum</name>
    <dbReference type="NCBI Taxonomy" id="113540"/>
    <lineage>
        <taxon>Eukaryota</taxon>
        <taxon>Metazoa</taxon>
        <taxon>Chordata</taxon>
        <taxon>Craniata</taxon>
        <taxon>Vertebrata</taxon>
        <taxon>Euteleostomi</taxon>
        <taxon>Actinopterygii</taxon>
        <taxon>Neopterygii</taxon>
        <taxon>Teleostei</taxon>
        <taxon>Osteoglossocephala</taxon>
        <taxon>Osteoglossomorpha</taxon>
        <taxon>Osteoglossiformes</taxon>
        <taxon>Osteoglossidae</taxon>
        <taxon>Scleropages</taxon>
    </lineage>
</organism>
<feature type="transmembrane region" description="Helical" evidence="12">
    <location>
        <begin position="24"/>
        <end position="45"/>
    </location>
</feature>
<keyword evidence="2" id="KW-1003">Cell membrane</keyword>
<evidence type="ECO:0000256" key="5">
    <source>
        <dbReference type="ARBA" id="ARBA00022989"/>
    </source>
</evidence>
<feature type="transmembrane region" description="Helical" evidence="12">
    <location>
        <begin position="134"/>
        <end position="156"/>
    </location>
</feature>
<reference evidence="14 15" key="1">
    <citation type="submission" date="2015-08" db="EMBL/GenBank/DDBJ databases">
        <title>The genome of the Asian arowana (Scleropages formosus).</title>
        <authorList>
            <person name="Tan M.H."/>
            <person name="Gan H.M."/>
            <person name="Croft L.J."/>
            <person name="Austin C.M."/>
        </authorList>
    </citation>
    <scope>NUCLEOTIDE SEQUENCE [LARGE SCALE GENOMIC DNA]</scope>
    <source>
        <strain evidence="14">Aro1</strain>
    </source>
</reference>
<evidence type="ECO:0000259" key="13">
    <source>
        <dbReference type="PROSITE" id="PS50262"/>
    </source>
</evidence>
<dbReference type="AlphaFoldDB" id="A0A0P7VDB6"/>
<dbReference type="GO" id="GO:0005886">
    <property type="term" value="C:plasma membrane"/>
    <property type="evidence" value="ECO:0007669"/>
    <property type="project" value="UniProtKB-SubCell"/>
</dbReference>
<dbReference type="PROSITE" id="PS50262">
    <property type="entry name" value="G_PROTEIN_RECEP_F1_2"/>
    <property type="match status" value="1"/>
</dbReference>
<feature type="transmembrane region" description="Helical" evidence="12">
    <location>
        <begin position="57"/>
        <end position="80"/>
    </location>
</feature>
<dbReference type="GO" id="GO:0007200">
    <property type="term" value="P:phospholipase C-activating G protein-coupled receptor signaling pathway"/>
    <property type="evidence" value="ECO:0007669"/>
    <property type="project" value="TreeGrafter"/>
</dbReference>
<feature type="transmembrane region" description="Helical" evidence="12">
    <location>
        <begin position="92"/>
        <end position="113"/>
    </location>
</feature>
<evidence type="ECO:0000256" key="4">
    <source>
        <dbReference type="ARBA" id="ARBA00022692"/>
    </source>
</evidence>
<evidence type="ECO:0000256" key="10">
    <source>
        <dbReference type="ARBA" id="ARBA00023224"/>
    </source>
</evidence>
<evidence type="ECO:0000313" key="15">
    <source>
        <dbReference type="Proteomes" id="UP000034805"/>
    </source>
</evidence>
<dbReference type="EMBL" id="JARO02000124">
    <property type="protein sequence ID" value="KPP79818.1"/>
    <property type="molecule type" value="Genomic_DNA"/>
</dbReference>
<feature type="transmembrane region" description="Helical" evidence="12">
    <location>
        <begin position="258"/>
        <end position="277"/>
    </location>
</feature>
<keyword evidence="5 12" id="KW-1133">Transmembrane helix</keyword>
<keyword evidence="6" id="KW-0297">G-protein coupled receptor</keyword>
<dbReference type="InterPro" id="IPR000276">
    <property type="entry name" value="GPCR_Rhodpsn"/>
</dbReference>
<evidence type="ECO:0000256" key="12">
    <source>
        <dbReference type="SAM" id="Phobius"/>
    </source>
</evidence>
<dbReference type="PANTHER" id="PTHR24225">
    <property type="entry name" value="CHEMOTACTIC RECEPTOR"/>
    <property type="match status" value="1"/>
</dbReference>
<evidence type="ECO:0000256" key="7">
    <source>
        <dbReference type="ARBA" id="ARBA00023136"/>
    </source>
</evidence>
<evidence type="ECO:0000256" key="2">
    <source>
        <dbReference type="ARBA" id="ARBA00022475"/>
    </source>
</evidence>
<evidence type="ECO:0000256" key="8">
    <source>
        <dbReference type="ARBA" id="ARBA00023170"/>
    </source>
</evidence>
<dbReference type="GO" id="GO:0007204">
    <property type="term" value="P:positive regulation of cytosolic calcium ion concentration"/>
    <property type="evidence" value="ECO:0007669"/>
    <property type="project" value="TreeGrafter"/>
</dbReference>
<dbReference type="InterPro" id="IPR000826">
    <property type="entry name" value="Formyl_rcpt-rel"/>
</dbReference>
<dbReference type="Proteomes" id="UP000034805">
    <property type="component" value="Unassembled WGS sequence"/>
</dbReference>
<gene>
    <name evidence="14" type="ORF">Z043_100580</name>
</gene>
<dbReference type="GO" id="GO:0006954">
    <property type="term" value="P:inflammatory response"/>
    <property type="evidence" value="ECO:0007669"/>
    <property type="project" value="TreeGrafter"/>
</dbReference>
<dbReference type="PANTHER" id="PTHR24225:SF72">
    <property type="entry name" value="G-PROTEIN COUPLED RECEPTORS FAMILY 1 PROFILE DOMAIN-CONTAINING PROTEIN-RELATED"/>
    <property type="match status" value="1"/>
</dbReference>
<evidence type="ECO:0000256" key="11">
    <source>
        <dbReference type="ARBA" id="ARBA00025736"/>
    </source>
</evidence>